<name>A0ABD0K6A5_9CAEN</name>
<dbReference type="AlphaFoldDB" id="A0ABD0K6A5"/>
<evidence type="ECO:0000313" key="1">
    <source>
        <dbReference type="EMBL" id="KAK7482413.1"/>
    </source>
</evidence>
<gene>
    <name evidence="1" type="ORF">BaRGS_00026335</name>
</gene>
<evidence type="ECO:0000313" key="2">
    <source>
        <dbReference type="Proteomes" id="UP001519460"/>
    </source>
</evidence>
<reference evidence="1 2" key="1">
    <citation type="journal article" date="2023" name="Sci. Data">
        <title>Genome assembly of the Korean intertidal mud-creeper Batillaria attramentaria.</title>
        <authorList>
            <person name="Patra A.K."/>
            <person name="Ho P.T."/>
            <person name="Jun S."/>
            <person name="Lee S.J."/>
            <person name="Kim Y."/>
            <person name="Won Y.J."/>
        </authorList>
    </citation>
    <scope>NUCLEOTIDE SEQUENCE [LARGE SCALE GENOMIC DNA]</scope>
    <source>
        <strain evidence="1">Wonlab-2016</strain>
    </source>
</reference>
<comment type="caution">
    <text evidence="1">The sequence shown here is derived from an EMBL/GenBank/DDBJ whole genome shotgun (WGS) entry which is preliminary data.</text>
</comment>
<organism evidence="1 2">
    <name type="scientific">Batillaria attramentaria</name>
    <dbReference type="NCBI Taxonomy" id="370345"/>
    <lineage>
        <taxon>Eukaryota</taxon>
        <taxon>Metazoa</taxon>
        <taxon>Spiralia</taxon>
        <taxon>Lophotrochozoa</taxon>
        <taxon>Mollusca</taxon>
        <taxon>Gastropoda</taxon>
        <taxon>Caenogastropoda</taxon>
        <taxon>Sorbeoconcha</taxon>
        <taxon>Cerithioidea</taxon>
        <taxon>Batillariidae</taxon>
        <taxon>Batillaria</taxon>
    </lineage>
</organism>
<dbReference type="Proteomes" id="UP001519460">
    <property type="component" value="Unassembled WGS sequence"/>
</dbReference>
<dbReference type="EMBL" id="JACVVK020000245">
    <property type="protein sequence ID" value="KAK7482413.1"/>
    <property type="molecule type" value="Genomic_DNA"/>
</dbReference>
<sequence>MPRKIDRARAFPFPWCLRKQPMDYGNSRWSPIIMFVSFRVSSGRIVFSAAEMLYLSSIMWEQLLRPSCRGKFISCFPCNLSPLGGANSCDLRVSLPQSDPPMTLRKLPPAGVFVCRAAATSISKLSGKLAGDLCK</sequence>
<keyword evidence="2" id="KW-1185">Reference proteome</keyword>
<proteinExistence type="predicted"/>
<accession>A0ABD0K6A5</accession>
<protein>
    <submittedName>
        <fullName evidence="1">Uncharacterized protein</fullName>
    </submittedName>
</protein>